<dbReference type="GO" id="GO:0016301">
    <property type="term" value="F:kinase activity"/>
    <property type="evidence" value="ECO:0007669"/>
    <property type="project" value="UniProtKB-KW"/>
</dbReference>
<dbReference type="InterPro" id="IPR050406">
    <property type="entry name" value="FGGY_Carb_Kinase"/>
</dbReference>
<name>A0ABN3KEN8_9ACTN</name>
<evidence type="ECO:0000256" key="4">
    <source>
        <dbReference type="SAM" id="MobiDB-lite"/>
    </source>
</evidence>
<dbReference type="PANTHER" id="PTHR43095">
    <property type="entry name" value="SUGAR KINASE"/>
    <property type="match status" value="1"/>
</dbReference>
<feature type="domain" description="Carbohydrate kinase FGGY N-terminal" evidence="5">
    <location>
        <begin position="1"/>
        <end position="205"/>
    </location>
</feature>
<evidence type="ECO:0000256" key="2">
    <source>
        <dbReference type="ARBA" id="ARBA00022679"/>
    </source>
</evidence>
<feature type="domain" description="Carbohydrate kinase FGGY C-terminal" evidence="6">
    <location>
        <begin position="275"/>
        <end position="425"/>
    </location>
</feature>
<evidence type="ECO:0000313" key="7">
    <source>
        <dbReference type="EMBL" id="GAA2457353.1"/>
    </source>
</evidence>
<keyword evidence="2" id="KW-0808">Transferase</keyword>
<keyword evidence="8" id="KW-1185">Reference proteome</keyword>
<dbReference type="Proteomes" id="UP001500460">
    <property type="component" value="Unassembled WGS sequence"/>
</dbReference>
<accession>A0ABN3KEN8</accession>
<reference evidence="7 8" key="1">
    <citation type="journal article" date="2019" name="Int. J. Syst. Evol. Microbiol.">
        <title>The Global Catalogue of Microorganisms (GCM) 10K type strain sequencing project: providing services to taxonomists for standard genome sequencing and annotation.</title>
        <authorList>
            <consortium name="The Broad Institute Genomics Platform"/>
            <consortium name="The Broad Institute Genome Sequencing Center for Infectious Disease"/>
            <person name="Wu L."/>
            <person name="Ma J."/>
        </authorList>
    </citation>
    <scope>NUCLEOTIDE SEQUENCE [LARGE SCALE GENOMIC DNA]</scope>
    <source>
        <strain evidence="7 8">JCM 6922</strain>
    </source>
</reference>
<dbReference type="EMBL" id="BAAATK010000060">
    <property type="protein sequence ID" value="GAA2457353.1"/>
    <property type="molecule type" value="Genomic_DNA"/>
</dbReference>
<dbReference type="InterPro" id="IPR018484">
    <property type="entry name" value="FGGY_N"/>
</dbReference>
<dbReference type="PIRSF" id="PIRSF000538">
    <property type="entry name" value="GlpK"/>
    <property type="match status" value="1"/>
</dbReference>
<protein>
    <submittedName>
        <fullName evidence="7">FGGY-family carbohydrate kinase</fullName>
    </submittedName>
</protein>
<evidence type="ECO:0000259" key="6">
    <source>
        <dbReference type="Pfam" id="PF02782"/>
    </source>
</evidence>
<dbReference type="InterPro" id="IPR018485">
    <property type="entry name" value="FGGY_C"/>
</dbReference>
<dbReference type="RefSeq" id="WP_344608844.1">
    <property type="nucleotide sequence ID" value="NZ_BAAATK010000060.1"/>
</dbReference>
<keyword evidence="3 7" id="KW-0418">Kinase</keyword>
<evidence type="ECO:0000256" key="1">
    <source>
        <dbReference type="ARBA" id="ARBA00009156"/>
    </source>
</evidence>
<sequence>MYVGIDVGTSLVKAAAFDAAGRQRAVAARRVGLALHGGIVEQDMEEVYAAVVAVLAELTARVPEPVELAGLTGQGDGVWLVDAEGRPVRPAASWMDGRAHALLGRWLADGTFEAVFRRTGSAMFPGCPGPLLAWLDRHEPASLDAAAAAVYCKDMVFRRLTGAPAATDVSDASMPFLDPRTRAYDDRVVELLGLAHRRGLLAPVSDPIATAGARGEGLPPGTRIANGPYDLPACALGAGVTEPGDGLLIVGTCLAALVATAGLDLDGEPAGLHISTDRPGHWLRAMPAMVGTAALDWVLGTTGVAHEEVDGLLAGTPPGAHGVRVLPYFAPSGERAPFVEPRLRAELTGVSLESTRGDLVRATCEGIGYAARHCLDAAGLTGSLAVCGGGTRSPAWTRLLADVLGRPLRVVEGEVGARGAVLAAAERYGVALDVAAWTEPTAVVEPDPDRAAYYTEGYAEHLARLGAARERAARAGSPAAPRPVPGAGATPPKVLRPERSTGC</sequence>
<evidence type="ECO:0000313" key="8">
    <source>
        <dbReference type="Proteomes" id="UP001500460"/>
    </source>
</evidence>
<dbReference type="PANTHER" id="PTHR43095:SF3">
    <property type="entry name" value="L-XYLULOSE_3-KETO-L-GULONATE KINASE"/>
    <property type="match status" value="1"/>
</dbReference>
<proteinExistence type="inferred from homology"/>
<feature type="region of interest" description="Disordered" evidence="4">
    <location>
        <begin position="469"/>
        <end position="503"/>
    </location>
</feature>
<comment type="similarity">
    <text evidence="1">Belongs to the FGGY kinase family.</text>
</comment>
<evidence type="ECO:0000259" key="5">
    <source>
        <dbReference type="Pfam" id="PF00370"/>
    </source>
</evidence>
<feature type="compositionally biased region" description="Low complexity" evidence="4">
    <location>
        <begin position="474"/>
        <end position="492"/>
    </location>
</feature>
<dbReference type="Pfam" id="PF02782">
    <property type="entry name" value="FGGY_C"/>
    <property type="match status" value="1"/>
</dbReference>
<evidence type="ECO:0000256" key="3">
    <source>
        <dbReference type="ARBA" id="ARBA00022777"/>
    </source>
</evidence>
<dbReference type="SUPFAM" id="SSF53067">
    <property type="entry name" value="Actin-like ATPase domain"/>
    <property type="match status" value="2"/>
</dbReference>
<dbReference type="Gene3D" id="3.30.420.40">
    <property type="match status" value="2"/>
</dbReference>
<dbReference type="InterPro" id="IPR000577">
    <property type="entry name" value="Carb_kinase_FGGY"/>
</dbReference>
<dbReference type="InterPro" id="IPR043129">
    <property type="entry name" value="ATPase_NBD"/>
</dbReference>
<organism evidence="7 8">
    <name type="scientific">Streptomyces glaucus</name>
    <dbReference type="NCBI Taxonomy" id="284029"/>
    <lineage>
        <taxon>Bacteria</taxon>
        <taxon>Bacillati</taxon>
        <taxon>Actinomycetota</taxon>
        <taxon>Actinomycetes</taxon>
        <taxon>Kitasatosporales</taxon>
        <taxon>Streptomycetaceae</taxon>
        <taxon>Streptomyces</taxon>
    </lineage>
</organism>
<gene>
    <name evidence="7" type="ORF">GCM10010421_58380</name>
</gene>
<dbReference type="Pfam" id="PF00370">
    <property type="entry name" value="FGGY_N"/>
    <property type="match status" value="1"/>
</dbReference>
<comment type="caution">
    <text evidence="7">The sequence shown here is derived from an EMBL/GenBank/DDBJ whole genome shotgun (WGS) entry which is preliminary data.</text>
</comment>